<dbReference type="InterPro" id="IPR013830">
    <property type="entry name" value="SGNH_hydro"/>
</dbReference>
<sequence length="192" mass="20558">MLGGSATLTTTGSPAKAPRMLYMVGDSLTAGRGIAPASRLRDRWPSRARNLLCGYRCTQTRAIGHPGQCLATPGCIYPQTLLETFGPEVLRARPAPSAVIVEIGVNDLAHLTDAQYRADYRKLVKRGAARGIRVYVATIPPDEPQLAVAPGDAGPAAPGQRLDPQRVADHPHRLRPAARGRRPHAGPAVRLR</sequence>
<name>A0A975SZE6_9ACTN</name>
<feature type="compositionally biased region" description="Low complexity" evidence="1">
    <location>
        <begin position="147"/>
        <end position="159"/>
    </location>
</feature>
<keyword evidence="4" id="KW-1185">Reference proteome</keyword>
<protein>
    <recommendedName>
        <fullName evidence="2">SGNH hydrolase-type esterase domain-containing protein</fullName>
    </recommendedName>
</protein>
<dbReference type="Proteomes" id="UP000683575">
    <property type="component" value="Chromosome"/>
</dbReference>
<evidence type="ECO:0000259" key="2">
    <source>
        <dbReference type="Pfam" id="PF13472"/>
    </source>
</evidence>
<evidence type="ECO:0000256" key="1">
    <source>
        <dbReference type="SAM" id="MobiDB-lite"/>
    </source>
</evidence>
<dbReference type="EMBL" id="CP077062">
    <property type="protein sequence ID" value="QWZ08043.1"/>
    <property type="molecule type" value="Genomic_DNA"/>
</dbReference>
<dbReference type="KEGG" id="nps:KRR39_22310"/>
<accession>A0A975SZE6</accession>
<dbReference type="AlphaFoldDB" id="A0A975SZE6"/>
<dbReference type="Pfam" id="PF13472">
    <property type="entry name" value="Lipase_GDSL_2"/>
    <property type="match status" value="1"/>
</dbReference>
<evidence type="ECO:0000313" key="3">
    <source>
        <dbReference type="EMBL" id="QWZ08043.1"/>
    </source>
</evidence>
<feature type="domain" description="SGNH hydrolase-type esterase" evidence="2">
    <location>
        <begin position="24"/>
        <end position="146"/>
    </location>
</feature>
<organism evidence="3 4">
    <name type="scientific">Nocardioides panacis</name>
    <dbReference type="NCBI Taxonomy" id="2849501"/>
    <lineage>
        <taxon>Bacteria</taxon>
        <taxon>Bacillati</taxon>
        <taxon>Actinomycetota</taxon>
        <taxon>Actinomycetes</taxon>
        <taxon>Propionibacteriales</taxon>
        <taxon>Nocardioidaceae</taxon>
        <taxon>Nocardioides</taxon>
    </lineage>
</organism>
<evidence type="ECO:0000313" key="4">
    <source>
        <dbReference type="Proteomes" id="UP000683575"/>
    </source>
</evidence>
<feature type="compositionally biased region" description="Basic residues" evidence="1">
    <location>
        <begin position="172"/>
        <end position="184"/>
    </location>
</feature>
<proteinExistence type="predicted"/>
<gene>
    <name evidence="3" type="ORF">KRR39_22310</name>
</gene>
<feature type="region of interest" description="Disordered" evidence="1">
    <location>
        <begin position="144"/>
        <end position="192"/>
    </location>
</feature>
<reference evidence="3" key="1">
    <citation type="submission" date="2021-06" db="EMBL/GenBank/DDBJ databases">
        <title>Complete genome sequence of Nocardioides sp. G188.</title>
        <authorList>
            <person name="Im W.-T."/>
        </authorList>
    </citation>
    <scope>NUCLEOTIDE SEQUENCE</scope>
    <source>
        <strain evidence="3">G188</strain>
    </source>
</reference>